<dbReference type="InterPro" id="IPR003329">
    <property type="entry name" value="Cytidylyl_trans"/>
</dbReference>
<dbReference type="CDD" id="cd02518">
    <property type="entry name" value="GT2_SpsF"/>
    <property type="match status" value="1"/>
</dbReference>
<dbReference type="Gene3D" id="3.90.550.10">
    <property type="entry name" value="Spore Coat Polysaccharide Biosynthesis Protein SpsA, Chain A"/>
    <property type="match status" value="1"/>
</dbReference>
<gene>
    <name evidence="1" type="ORF">SAMN05660337_0753</name>
</gene>
<protein>
    <submittedName>
        <fullName evidence="1">Spore coat polysaccharide biosynthesis protein SpsF</fullName>
    </submittedName>
</protein>
<sequence>MKITAIIQARMTSSRLPGKILMPVLEKPLLQYMIERVQRASCVESIVLATTVNKEDDPTAELGNKLGVEVFRGSEDDVLDRFFKTAQQYGGKHLMRLTGDCPLIDPDLLDELADFYFAGGYDYALNCLEPTLPDGLDAEIISMKALEEVHAKATRPSQREHVTLYVKDNPDDFKIGSWKNSTDNSHLRWTVDNREDFELIKIILEHLYLRNPLFKMQDVIELLQNNPEMLATNAHIARNEGLVKSLADEKKSYDAK</sequence>
<dbReference type="PANTHER" id="PTHR42866">
    <property type="entry name" value="3-DEOXY-MANNO-OCTULOSONATE CYTIDYLYLTRANSFERASE"/>
    <property type="match status" value="1"/>
</dbReference>
<proteinExistence type="predicted"/>
<organism evidence="1 2">
    <name type="scientific">Maridesulfovibrio ferrireducens</name>
    <dbReference type="NCBI Taxonomy" id="246191"/>
    <lineage>
        <taxon>Bacteria</taxon>
        <taxon>Pseudomonadati</taxon>
        <taxon>Thermodesulfobacteriota</taxon>
        <taxon>Desulfovibrionia</taxon>
        <taxon>Desulfovibrionales</taxon>
        <taxon>Desulfovibrionaceae</taxon>
        <taxon>Maridesulfovibrio</taxon>
    </lineage>
</organism>
<dbReference type="PANTHER" id="PTHR42866:SF1">
    <property type="entry name" value="SPORE COAT POLYSACCHARIDE BIOSYNTHESIS PROTEIN SPSF"/>
    <property type="match status" value="1"/>
</dbReference>
<dbReference type="AlphaFoldDB" id="A0A1G9CPT4"/>
<evidence type="ECO:0000313" key="2">
    <source>
        <dbReference type="Proteomes" id="UP000199053"/>
    </source>
</evidence>
<dbReference type="GO" id="GO:0005829">
    <property type="term" value="C:cytosol"/>
    <property type="evidence" value="ECO:0007669"/>
    <property type="project" value="TreeGrafter"/>
</dbReference>
<dbReference type="InterPro" id="IPR029044">
    <property type="entry name" value="Nucleotide-diphossugar_trans"/>
</dbReference>
<accession>A0A1G9CPT4</accession>
<keyword evidence="2" id="KW-1185">Reference proteome</keyword>
<name>A0A1G9CPT4_9BACT</name>
<dbReference type="SUPFAM" id="SSF53448">
    <property type="entry name" value="Nucleotide-diphospho-sugar transferases"/>
    <property type="match status" value="1"/>
</dbReference>
<dbReference type="Proteomes" id="UP000199053">
    <property type="component" value="Unassembled WGS sequence"/>
</dbReference>
<dbReference type="STRING" id="246191.SAMN05660337_0753"/>
<dbReference type="OrthoDB" id="9801052at2"/>
<dbReference type="RefSeq" id="WP_092158346.1">
    <property type="nucleotide sequence ID" value="NZ_FNGA01000001.1"/>
</dbReference>
<evidence type="ECO:0000313" key="1">
    <source>
        <dbReference type="EMBL" id="SDK53662.1"/>
    </source>
</evidence>
<reference evidence="2" key="1">
    <citation type="submission" date="2016-10" db="EMBL/GenBank/DDBJ databases">
        <authorList>
            <person name="Varghese N."/>
            <person name="Submissions S."/>
        </authorList>
    </citation>
    <scope>NUCLEOTIDE SEQUENCE [LARGE SCALE GENOMIC DNA]</scope>
    <source>
        <strain evidence="2">DSM 16995</strain>
    </source>
</reference>
<dbReference type="Pfam" id="PF02348">
    <property type="entry name" value="CTP_transf_3"/>
    <property type="match status" value="1"/>
</dbReference>
<dbReference type="EMBL" id="FNGA01000001">
    <property type="protein sequence ID" value="SDK53662.1"/>
    <property type="molecule type" value="Genomic_DNA"/>
</dbReference>